<keyword evidence="1" id="KW-1133">Transmembrane helix</keyword>
<sequence length="280" mass="31572">MAYQRFFYHPVSLWLIMLITLLPASLMTWTLFWRELGIRSGIAASSAVLFLAQGTTWASFMKVRHHKIDAHNRSFWLKILTGSGFFHITLFFLAVLASSTFSPFITFVLAGPILASCYMWMLVRQSAQWQPVASVPPPWSLSRWRSLPKRVIASLTKKTLPLPQPDDRQTLPTLITAAVIALIATALVSHGLAANDLIVVSKRGTFHVSGYDSIPWAGIYIGLVLICLSCIAGHLDKRPNAHIYRRFRHFMVWVVGFLLALAVCVAFWRFFSLLASPRTR</sequence>
<accession>A0A1H0UB15</accession>
<dbReference type="GeneID" id="65076954"/>
<feature type="transmembrane region" description="Helical" evidence="1">
    <location>
        <begin position="12"/>
        <end position="32"/>
    </location>
</feature>
<feature type="transmembrane region" description="Helical" evidence="1">
    <location>
        <begin position="174"/>
        <end position="194"/>
    </location>
</feature>
<comment type="caution">
    <text evidence="2">The sequence shown here is derived from an EMBL/GenBank/DDBJ whole genome shotgun (WGS) entry which is preliminary data.</text>
</comment>
<feature type="transmembrane region" description="Helical" evidence="1">
    <location>
        <begin position="247"/>
        <end position="271"/>
    </location>
</feature>
<keyword evidence="3" id="KW-1185">Reference proteome</keyword>
<organism evidence="2 3">
    <name type="scientific">Pseudomonas congelans</name>
    <dbReference type="NCBI Taxonomy" id="200452"/>
    <lineage>
        <taxon>Bacteria</taxon>
        <taxon>Pseudomonadati</taxon>
        <taxon>Pseudomonadota</taxon>
        <taxon>Gammaproteobacteria</taxon>
        <taxon>Pseudomonadales</taxon>
        <taxon>Pseudomonadaceae</taxon>
        <taxon>Pseudomonas</taxon>
    </lineage>
</organism>
<feature type="transmembrane region" description="Helical" evidence="1">
    <location>
        <begin position="104"/>
        <end position="123"/>
    </location>
</feature>
<dbReference type="Proteomes" id="UP000183042">
    <property type="component" value="Unassembled WGS sequence"/>
</dbReference>
<dbReference type="EMBL" id="FNJH01000006">
    <property type="protein sequence ID" value="SDP63379.1"/>
    <property type="molecule type" value="Genomic_DNA"/>
</dbReference>
<protein>
    <submittedName>
        <fullName evidence="2">Uncharacterized protein</fullName>
    </submittedName>
</protein>
<name>A0A1H0UB15_9PSED</name>
<proteinExistence type="predicted"/>
<reference evidence="2 3" key="1">
    <citation type="submission" date="2016-10" db="EMBL/GenBank/DDBJ databases">
        <authorList>
            <person name="Varghese N."/>
            <person name="Submissions S."/>
        </authorList>
    </citation>
    <scope>NUCLEOTIDE SEQUENCE [LARGE SCALE GENOMIC DNA]</scope>
    <source>
        <strain evidence="2 3">DSM 14939</strain>
    </source>
</reference>
<keyword evidence="1" id="KW-0472">Membrane</keyword>
<evidence type="ECO:0000313" key="2">
    <source>
        <dbReference type="EMBL" id="SDP63379.1"/>
    </source>
</evidence>
<feature type="transmembrane region" description="Helical" evidence="1">
    <location>
        <begin position="38"/>
        <end position="63"/>
    </location>
</feature>
<evidence type="ECO:0000313" key="3">
    <source>
        <dbReference type="Proteomes" id="UP000183042"/>
    </source>
</evidence>
<feature type="transmembrane region" description="Helical" evidence="1">
    <location>
        <begin position="75"/>
        <end position="98"/>
    </location>
</feature>
<evidence type="ECO:0000256" key="1">
    <source>
        <dbReference type="SAM" id="Phobius"/>
    </source>
</evidence>
<feature type="transmembrane region" description="Helical" evidence="1">
    <location>
        <begin position="214"/>
        <end position="235"/>
    </location>
</feature>
<keyword evidence="1" id="KW-0812">Transmembrane</keyword>
<dbReference type="RefSeq" id="WP_074594979.1">
    <property type="nucleotide sequence ID" value="NZ_FNJH01000006.1"/>
</dbReference>
<gene>
    <name evidence="2" type="ORF">SAMN05216596_10669</name>
</gene>